<keyword evidence="2 6" id="KW-0472">Membrane</keyword>
<keyword evidence="10" id="KW-1185">Reference proteome</keyword>
<dbReference type="GO" id="GO:1990063">
    <property type="term" value="C:Bam protein complex"/>
    <property type="evidence" value="ECO:0007669"/>
    <property type="project" value="TreeGrafter"/>
</dbReference>
<dbReference type="OrthoDB" id="9779191at2"/>
<evidence type="ECO:0000259" key="8">
    <source>
        <dbReference type="Pfam" id="PF13525"/>
    </source>
</evidence>
<evidence type="ECO:0000256" key="6">
    <source>
        <dbReference type="HAMAP-Rule" id="MF_00922"/>
    </source>
</evidence>
<dbReference type="KEGG" id="nani:NCTC12227_00664"/>
<dbReference type="RefSeq" id="WP_107928331.1">
    <property type="nucleotide sequence ID" value="NZ_LR134516.1"/>
</dbReference>
<dbReference type="NCBIfam" id="TIGR03302">
    <property type="entry name" value="OM_YfiO"/>
    <property type="match status" value="1"/>
</dbReference>
<sequence>MKKILLVVALGFALGGCASTGTVDKDAQITQDWTVEKLYAEAQDELNSNNYTRAVKLYEILKSRFPNGRYAQQAQLDTAYAYYKDDEPEKALAAIDRFQRNHPQHPNMDYALYLRGLVLFNEDKSFLNKLASQDWSDRDPKANREAYQAFSQLVSQYPNSKYVGDATERMTKLVDALGGNEISVARYYMKRGAYLAAANRAQKVVQQYQNTRFVEESLAIMELAYRRINQPQLADDARRVLEKNFPNSPYLQKEWRLDGIPWWRYWK</sequence>
<evidence type="ECO:0000256" key="4">
    <source>
        <dbReference type="ARBA" id="ARBA00023237"/>
    </source>
</evidence>
<keyword evidence="4 6" id="KW-0998">Cell outer membrane</keyword>
<feature type="chain" id="PRO_5018798522" description="Outer membrane protein assembly factor BamD" evidence="7">
    <location>
        <begin position="19"/>
        <end position="267"/>
    </location>
</feature>
<feature type="signal peptide" evidence="7">
    <location>
        <begin position="1"/>
        <end position="18"/>
    </location>
</feature>
<dbReference type="EMBL" id="LR134516">
    <property type="protein sequence ID" value="VEJ20942.1"/>
    <property type="molecule type" value="Genomic_DNA"/>
</dbReference>
<name>A0A3S4YA10_9NEIS</name>
<proteinExistence type="inferred from homology"/>
<dbReference type="PROSITE" id="PS51257">
    <property type="entry name" value="PROKAR_LIPOPROTEIN"/>
    <property type="match status" value="1"/>
</dbReference>
<reference evidence="9 10" key="1">
    <citation type="submission" date="2018-12" db="EMBL/GenBank/DDBJ databases">
        <authorList>
            <consortium name="Pathogen Informatics"/>
        </authorList>
    </citation>
    <scope>NUCLEOTIDE SEQUENCE [LARGE SCALE GENOMIC DNA]</scope>
    <source>
        <strain evidence="9 10">NCTC12227</strain>
    </source>
</reference>
<keyword evidence="1 6" id="KW-0732">Signal</keyword>
<keyword evidence="3 6" id="KW-0564">Palmitate</keyword>
<evidence type="ECO:0000256" key="3">
    <source>
        <dbReference type="ARBA" id="ARBA00023139"/>
    </source>
</evidence>
<comment type="function">
    <text evidence="6">Part of the outer membrane protein assembly complex, which is involved in assembly and insertion of beta-barrel proteins into the outer membrane.</text>
</comment>
<evidence type="ECO:0000256" key="2">
    <source>
        <dbReference type="ARBA" id="ARBA00023136"/>
    </source>
</evidence>
<dbReference type="InterPro" id="IPR017689">
    <property type="entry name" value="BamD"/>
</dbReference>
<dbReference type="SUPFAM" id="SSF48452">
    <property type="entry name" value="TPR-like"/>
    <property type="match status" value="1"/>
</dbReference>
<dbReference type="GO" id="GO:0043165">
    <property type="term" value="P:Gram-negative-bacterium-type cell outer membrane assembly"/>
    <property type="evidence" value="ECO:0007669"/>
    <property type="project" value="UniProtKB-UniRule"/>
</dbReference>
<comment type="subunit">
    <text evidence="6">Part of the Bam complex.</text>
</comment>
<dbReference type="Gene3D" id="1.25.40.10">
    <property type="entry name" value="Tetratricopeptide repeat domain"/>
    <property type="match status" value="1"/>
</dbReference>
<dbReference type="Pfam" id="PF13525">
    <property type="entry name" value="YfiO"/>
    <property type="match status" value="1"/>
</dbReference>
<dbReference type="PANTHER" id="PTHR37423:SF1">
    <property type="entry name" value="OUTER MEMBRANE PROTEIN ASSEMBLY FACTOR BAMD"/>
    <property type="match status" value="1"/>
</dbReference>
<organism evidence="9 10">
    <name type="scientific">Neisseria animaloris</name>
    <dbReference type="NCBI Taxonomy" id="326522"/>
    <lineage>
        <taxon>Bacteria</taxon>
        <taxon>Pseudomonadati</taxon>
        <taxon>Pseudomonadota</taxon>
        <taxon>Betaproteobacteria</taxon>
        <taxon>Neisseriales</taxon>
        <taxon>Neisseriaceae</taxon>
        <taxon>Neisseria</taxon>
    </lineage>
</organism>
<feature type="domain" description="Outer membrane lipoprotein BamD-like" evidence="8">
    <location>
        <begin position="34"/>
        <end position="237"/>
    </location>
</feature>
<dbReference type="CDD" id="cd15830">
    <property type="entry name" value="BamD"/>
    <property type="match status" value="1"/>
</dbReference>
<evidence type="ECO:0000256" key="7">
    <source>
        <dbReference type="SAM" id="SignalP"/>
    </source>
</evidence>
<evidence type="ECO:0000256" key="1">
    <source>
        <dbReference type="ARBA" id="ARBA00022729"/>
    </source>
</evidence>
<dbReference type="Proteomes" id="UP000268229">
    <property type="component" value="Chromosome"/>
</dbReference>
<evidence type="ECO:0000313" key="10">
    <source>
        <dbReference type="Proteomes" id="UP000268229"/>
    </source>
</evidence>
<dbReference type="HAMAP" id="MF_00922">
    <property type="entry name" value="OM_assembly_BamD"/>
    <property type="match status" value="1"/>
</dbReference>
<protein>
    <recommendedName>
        <fullName evidence="6">Outer membrane protein assembly factor BamD</fullName>
    </recommendedName>
</protein>
<dbReference type="InterPro" id="IPR011990">
    <property type="entry name" value="TPR-like_helical_dom_sf"/>
</dbReference>
<gene>
    <name evidence="9" type="primary">comL</name>
    <name evidence="6" type="synonym">bamD</name>
    <name evidence="9" type="ORF">NCTC12227_00664</name>
</gene>
<keyword evidence="5 6" id="KW-0449">Lipoprotein</keyword>
<dbReference type="GO" id="GO:0051205">
    <property type="term" value="P:protein insertion into membrane"/>
    <property type="evidence" value="ECO:0007669"/>
    <property type="project" value="UniProtKB-UniRule"/>
</dbReference>
<dbReference type="PANTHER" id="PTHR37423">
    <property type="entry name" value="SOLUBLE LYTIC MUREIN TRANSGLYCOSYLASE-RELATED"/>
    <property type="match status" value="1"/>
</dbReference>
<evidence type="ECO:0000313" key="9">
    <source>
        <dbReference type="EMBL" id="VEJ20942.1"/>
    </source>
</evidence>
<dbReference type="InterPro" id="IPR039565">
    <property type="entry name" value="BamD-like"/>
</dbReference>
<evidence type="ECO:0000256" key="5">
    <source>
        <dbReference type="ARBA" id="ARBA00023288"/>
    </source>
</evidence>
<comment type="subcellular location">
    <subcellularLocation>
        <location evidence="6">Cell outer membrane</location>
        <topology evidence="6">Lipid-anchor</topology>
    </subcellularLocation>
</comment>
<comment type="similarity">
    <text evidence="6">Belongs to the BamD family.</text>
</comment>
<dbReference type="STRING" id="326522.BWD08_07055"/>
<dbReference type="AlphaFoldDB" id="A0A3S4YA10"/>
<accession>A0A3S4YA10</accession>